<feature type="transmembrane region" description="Helical" evidence="5">
    <location>
        <begin position="21"/>
        <end position="43"/>
    </location>
</feature>
<dbReference type="Proteomes" id="UP000636505">
    <property type="component" value="Unassembled WGS sequence"/>
</dbReference>
<name>A0A8J7DLP7_9CYAN</name>
<evidence type="ECO:0000256" key="2">
    <source>
        <dbReference type="ARBA" id="ARBA00022692"/>
    </source>
</evidence>
<dbReference type="InterPro" id="IPR000537">
    <property type="entry name" value="UbiA_prenyltransferase"/>
</dbReference>
<evidence type="ECO:0000256" key="3">
    <source>
        <dbReference type="ARBA" id="ARBA00022989"/>
    </source>
</evidence>
<feature type="transmembrane region" description="Helical" evidence="5">
    <location>
        <begin position="155"/>
        <end position="172"/>
    </location>
</feature>
<feature type="transmembrane region" description="Helical" evidence="5">
    <location>
        <begin position="49"/>
        <end position="67"/>
    </location>
</feature>
<dbReference type="Gene3D" id="1.20.120.1780">
    <property type="entry name" value="UbiA prenyltransferase"/>
    <property type="match status" value="1"/>
</dbReference>
<evidence type="ECO:0000313" key="7">
    <source>
        <dbReference type="Proteomes" id="UP000636505"/>
    </source>
</evidence>
<feature type="transmembrane region" description="Helical" evidence="5">
    <location>
        <begin position="115"/>
        <end position="134"/>
    </location>
</feature>
<feature type="transmembrane region" description="Helical" evidence="5">
    <location>
        <begin position="281"/>
        <end position="301"/>
    </location>
</feature>
<reference evidence="6" key="1">
    <citation type="submission" date="2020-10" db="EMBL/GenBank/DDBJ databases">
        <authorList>
            <person name="Castelo-Branco R."/>
            <person name="Eusebio N."/>
            <person name="Adriana R."/>
            <person name="Vieira A."/>
            <person name="Brugerolle De Fraissinette N."/>
            <person name="Rezende De Castro R."/>
            <person name="Schneider M.P."/>
            <person name="Vasconcelos V."/>
            <person name="Leao P.N."/>
        </authorList>
    </citation>
    <scope>NUCLEOTIDE SEQUENCE</scope>
    <source>
        <strain evidence="6">LEGE 07310</strain>
    </source>
</reference>
<protein>
    <submittedName>
        <fullName evidence="6">UbiA family prenyltransferase</fullName>
    </submittedName>
</protein>
<organism evidence="6 7">
    <name type="scientific">Vasconcelosia minhoensis LEGE 07310</name>
    <dbReference type="NCBI Taxonomy" id="915328"/>
    <lineage>
        <taxon>Bacteria</taxon>
        <taxon>Bacillati</taxon>
        <taxon>Cyanobacteriota</taxon>
        <taxon>Cyanophyceae</taxon>
        <taxon>Nodosilineales</taxon>
        <taxon>Cymatolegaceae</taxon>
        <taxon>Vasconcelosia</taxon>
        <taxon>Vasconcelosia minhoensis</taxon>
    </lineage>
</organism>
<sequence length="302" mass="32776">MTQAFYQRLLPPPQNWLYQKFLQAVIYPSVWVAGAIASLVPFVQTTLGLPFSWAAVALIFAAALLPYNLDRVADSFVQKIPDRQAQSFFRQPGVLLILLAAAIATGILLYQAPIAVRWVSLAGLLPLLYGLPLLPLRLGEQWRWYRVKDIPGAKAWIVCGTIAYAVVAVPLAYAGQPLSGSAVITAMFLLIFVGSNSHAFDIRDIESDREKGVSTLPVMVGVGGTRITLTVLNLAALALLASGWILGWAGPGAAIAIPLTLITLTYIWTLNPQTPRHAYNIWIDGVLYLPALLTWMISGLGS</sequence>
<dbReference type="EMBL" id="JADEXG010000016">
    <property type="protein sequence ID" value="MBE9077406.1"/>
    <property type="molecule type" value="Genomic_DNA"/>
</dbReference>
<keyword evidence="7" id="KW-1185">Reference proteome</keyword>
<evidence type="ECO:0000256" key="1">
    <source>
        <dbReference type="ARBA" id="ARBA00004141"/>
    </source>
</evidence>
<evidence type="ECO:0000256" key="4">
    <source>
        <dbReference type="ARBA" id="ARBA00023136"/>
    </source>
</evidence>
<comment type="subcellular location">
    <subcellularLocation>
        <location evidence="1">Membrane</location>
        <topology evidence="1">Multi-pass membrane protein</topology>
    </subcellularLocation>
</comment>
<feature type="transmembrane region" description="Helical" evidence="5">
    <location>
        <begin position="88"/>
        <end position="109"/>
    </location>
</feature>
<comment type="caution">
    <text evidence="6">The sequence shown here is derived from an EMBL/GenBank/DDBJ whole genome shotgun (WGS) entry which is preliminary data.</text>
</comment>
<evidence type="ECO:0000313" key="6">
    <source>
        <dbReference type="EMBL" id="MBE9077406.1"/>
    </source>
</evidence>
<evidence type="ECO:0000256" key="5">
    <source>
        <dbReference type="SAM" id="Phobius"/>
    </source>
</evidence>
<proteinExistence type="predicted"/>
<accession>A0A8J7DLP7</accession>
<feature type="transmembrane region" description="Helical" evidence="5">
    <location>
        <begin position="245"/>
        <end position="269"/>
    </location>
</feature>
<gene>
    <name evidence="6" type="ORF">IQ241_08860</name>
</gene>
<feature type="transmembrane region" description="Helical" evidence="5">
    <location>
        <begin position="216"/>
        <end position="239"/>
    </location>
</feature>
<dbReference type="Pfam" id="PF01040">
    <property type="entry name" value="UbiA"/>
    <property type="match status" value="1"/>
</dbReference>
<keyword evidence="4 5" id="KW-0472">Membrane</keyword>
<keyword evidence="3 5" id="KW-1133">Transmembrane helix</keyword>
<dbReference type="AlphaFoldDB" id="A0A8J7DLP7"/>
<dbReference type="GO" id="GO:0016020">
    <property type="term" value="C:membrane"/>
    <property type="evidence" value="ECO:0007669"/>
    <property type="project" value="UniProtKB-SubCell"/>
</dbReference>
<dbReference type="GO" id="GO:0016765">
    <property type="term" value="F:transferase activity, transferring alkyl or aryl (other than methyl) groups"/>
    <property type="evidence" value="ECO:0007669"/>
    <property type="project" value="InterPro"/>
</dbReference>
<dbReference type="RefSeq" id="WP_193906127.1">
    <property type="nucleotide sequence ID" value="NZ_JADEXG010000016.1"/>
</dbReference>
<feature type="transmembrane region" description="Helical" evidence="5">
    <location>
        <begin position="178"/>
        <end position="195"/>
    </location>
</feature>
<keyword evidence="2 5" id="KW-0812">Transmembrane</keyword>